<accession>A0AAW7X9W3</accession>
<protein>
    <submittedName>
        <fullName evidence="1">Uncharacterized protein</fullName>
    </submittedName>
</protein>
<proteinExistence type="predicted"/>
<dbReference type="EMBL" id="JAUOPB010000009">
    <property type="protein sequence ID" value="MDO6423313.1"/>
    <property type="molecule type" value="Genomic_DNA"/>
</dbReference>
<name>A0AAW7X9W3_9GAMM</name>
<evidence type="ECO:0000313" key="2">
    <source>
        <dbReference type="Proteomes" id="UP001169760"/>
    </source>
</evidence>
<organism evidence="1 2">
    <name type="scientific">Saccharophagus degradans</name>
    <dbReference type="NCBI Taxonomy" id="86304"/>
    <lineage>
        <taxon>Bacteria</taxon>
        <taxon>Pseudomonadati</taxon>
        <taxon>Pseudomonadota</taxon>
        <taxon>Gammaproteobacteria</taxon>
        <taxon>Cellvibrionales</taxon>
        <taxon>Cellvibrionaceae</taxon>
        <taxon>Saccharophagus</taxon>
    </lineage>
</organism>
<gene>
    <name evidence="1" type="ORF">Q4521_12600</name>
</gene>
<evidence type="ECO:0000313" key="1">
    <source>
        <dbReference type="EMBL" id="MDO6423313.1"/>
    </source>
</evidence>
<sequence length="407" mass="44008">MTSEYKPLIIAGKNSGIPVELNPVQAEFYRNVETQARQGSYWATILIKDLQSLSSGHVKRNVFVADGPADASFKNLEMILPGCRAKVMKCSSGKYLVYDLELDVEYPELDTTYPDLQAVGKKPGLHQVRKLNSQWKPLFKNDGKLSKSPVPVVAVSDGYNAVTQAANSCAGHLADTKMVGSYMLDHQGFDMHYTPSAKIGGLTQINQALNAATDISLYESAALLAHTIELSKDIKNVLWITQGGGSGVFTHALSLLKGKGIDLKDSKHSIYFSHPTTSFIKAQALAMELGIKFDRDNLSVQPFNFNETVGGLNFGGGFIAGYQRMRQDPEYTALNYGVDSLKGIQRNWQPISITAGCAAAVSAALGSGGTAAAIPAVITAATAMAGLGHTLFQSWLPDKYRRLKQKL</sequence>
<dbReference type="AlphaFoldDB" id="A0AAW7X9W3"/>
<reference evidence="1" key="1">
    <citation type="submission" date="2023-07" db="EMBL/GenBank/DDBJ databases">
        <title>Genome content predicts the carbon catabolic preferences of heterotrophic bacteria.</title>
        <authorList>
            <person name="Gralka M."/>
        </authorList>
    </citation>
    <scope>NUCLEOTIDE SEQUENCE</scope>
    <source>
        <strain evidence="1">I3M17_2</strain>
    </source>
</reference>
<dbReference type="RefSeq" id="WP_303493008.1">
    <property type="nucleotide sequence ID" value="NZ_JAUOPB010000009.1"/>
</dbReference>
<comment type="caution">
    <text evidence="1">The sequence shown here is derived from an EMBL/GenBank/DDBJ whole genome shotgun (WGS) entry which is preliminary data.</text>
</comment>
<dbReference type="Proteomes" id="UP001169760">
    <property type="component" value="Unassembled WGS sequence"/>
</dbReference>